<dbReference type="EMBL" id="CAAHFG010000001">
    <property type="protein sequence ID" value="VGO11696.1"/>
    <property type="molecule type" value="Genomic_DNA"/>
</dbReference>
<evidence type="ECO:0000256" key="4">
    <source>
        <dbReference type="ARBA" id="ARBA00022989"/>
    </source>
</evidence>
<accession>A0A6C2TWJ2</accession>
<feature type="transmembrane region" description="Helical" evidence="6">
    <location>
        <begin position="164"/>
        <end position="181"/>
    </location>
</feature>
<evidence type="ECO:0000313" key="8">
    <source>
        <dbReference type="Proteomes" id="UP000366872"/>
    </source>
</evidence>
<dbReference type="PANTHER" id="PTHR37693">
    <property type="entry name" value="PHOSPHATIDYLGLYCEROL LYSYLTRANSFERASE"/>
    <property type="match status" value="1"/>
</dbReference>
<feature type="transmembrane region" description="Helical" evidence="6">
    <location>
        <begin position="12"/>
        <end position="34"/>
    </location>
</feature>
<evidence type="ECO:0000256" key="6">
    <source>
        <dbReference type="SAM" id="Phobius"/>
    </source>
</evidence>
<dbReference type="PANTHER" id="PTHR37693:SF1">
    <property type="entry name" value="INTEGRAL MEMBRANE PROTEIN"/>
    <property type="match status" value="1"/>
</dbReference>
<comment type="subcellular location">
    <subcellularLocation>
        <location evidence="1">Cell membrane</location>
        <topology evidence="1">Multi-pass membrane protein</topology>
    </subcellularLocation>
</comment>
<dbReference type="Proteomes" id="UP000366872">
    <property type="component" value="Unassembled WGS sequence"/>
</dbReference>
<dbReference type="NCBIfam" id="TIGR00374">
    <property type="entry name" value="flippase-like domain"/>
    <property type="match status" value="1"/>
</dbReference>
<keyword evidence="2" id="KW-1003">Cell membrane</keyword>
<reference evidence="7 8" key="1">
    <citation type="submission" date="2019-04" db="EMBL/GenBank/DDBJ databases">
        <authorList>
            <person name="Van Vliet M D."/>
        </authorList>
    </citation>
    <scope>NUCLEOTIDE SEQUENCE [LARGE SCALE GENOMIC DNA]</scope>
    <source>
        <strain evidence="7 8">F1</strain>
    </source>
</reference>
<dbReference type="GO" id="GO:0005886">
    <property type="term" value="C:plasma membrane"/>
    <property type="evidence" value="ECO:0007669"/>
    <property type="project" value="UniProtKB-SubCell"/>
</dbReference>
<keyword evidence="3 6" id="KW-0812">Transmembrane</keyword>
<organism evidence="7 8">
    <name type="scientific">Pontiella desulfatans</name>
    <dbReference type="NCBI Taxonomy" id="2750659"/>
    <lineage>
        <taxon>Bacteria</taxon>
        <taxon>Pseudomonadati</taxon>
        <taxon>Kiritimatiellota</taxon>
        <taxon>Kiritimatiellia</taxon>
        <taxon>Kiritimatiellales</taxon>
        <taxon>Pontiellaceae</taxon>
        <taxon>Pontiella</taxon>
    </lineage>
</organism>
<sequence>MKQAELNLRKFTIIAIQGLVITVVVSSLVLLFTLDAETVGELKNQVNWMLVPLLALPVLVSWTCNGLRFWLMCRCIGNPLSLRRAWSIAVSSEFGVMASPGGVGGTAVRLGFLKRSGISFVHGGSLLAADVFLDLLFFVSITPFALYALLQYLSFDKTSLARTWNPLWLLLLLIPIAVYALRKRMFQSVKKNEQMQKHRVAGRIRLARQKALHGFRQGKTATALIFRNHRGVLLINFMLSALQFTARYSILPFAIWLLGIPVNPLPLIMMQGTLFMISMLVVAPGGGGSVELLAALALPQLMPTHLVGVAILLWRIFTYHFYLLFGGAVFAATFRKLMRD</sequence>
<dbReference type="InterPro" id="IPR022791">
    <property type="entry name" value="L-PG_synthase/AglD"/>
</dbReference>
<protein>
    <submittedName>
        <fullName evidence="7">Uncharacterized protein</fullName>
    </submittedName>
</protein>
<feature type="transmembrane region" description="Helical" evidence="6">
    <location>
        <begin position="265"/>
        <end position="285"/>
    </location>
</feature>
<feature type="transmembrane region" description="Helical" evidence="6">
    <location>
        <begin position="131"/>
        <end position="152"/>
    </location>
</feature>
<keyword evidence="8" id="KW-1185">Reference proteome</keyword>
<name>A0A6C2TWJ2_PONDE</name>
<gene>
    <name evidence="7" type="ORF">PDESU_00242</name>
</gene>
<proteinExistence type="predicted"/>
<dbReference type="RefSeq" id="WP_136077436.1">
    <property type="nucleotide sequence ID" value="NZ_CAAHFG010000001.1"/>
</dbReference>
<dbReference type="Pfam" id="PF03706">
    <property type="entry name" value="LPG_synthase_TM"/>
    <property type="match status" value="1"/>
</dbReference>
<feature type="transmembrane region" description="Helical" evidence="6">
    <location>
        <begin position="319"/>
        <end position="338"/>
    </location>
</feature>
<evidence type="ECO:0000256" key="3">
    <source>
        <dbReference type="ARBA" id="ARBA00022692"/>
    </source>
</evidence>
<evidence type="ECO:0000256" key="2">
    <source>
        <dbReference type="ARBA" id="ARBA00022475"/>
    </source>
</evidence>
<evidence type="ECO:0000256" key="1">
    <source>
        <dbReference type="ARBA" id="ARBA00004651"/>
    </source>
</evidence>
<feature type="transmembrane region" description="Helical" evidence="6">
    <location>
        <begin position="46"/>
        <end position="64"/>
    </location>
</feature>
<evidence type="ECO:0000313" key="7">
    <source>
        <dbReference type="EMBL" id="VGO11696.1"/>
    </source>
</evidence>
<dbReference type="AlphaFoldDB" id="A0A6C2TWJ2"/>
<keyword evidence="4 6" id="KW-1133">Transmembrane helix</keyword>
<evidence type="ECO:0000256" key="5">
    <source>
        <dbReference type="ARBA" id="ARBA00023136"/>
    </source>
</evidence>
<keyword evidence="5 6" id="KW-0472">Membrane</keyword>
<feature type="transmembrane region" description="Helical" evidence="6">
    <location>
        <begin position="233"/>
        <end position="259"/>
    </location>
</feature>